<sequence length="371" mass="42540">MFIINLNLLVLLLEILNNLTLIDCHMAMTASLYFNSHIIGWIVLAGCIPAFGDAFCELLHEGEHNRKKKFDIGFSNLQSTSSYPLLVMTMFYLILSIVFLTSDRLMQRLPVMSTNQRETDVPLIALLGGNGSSTPSSSTLQETVPMKDSHNILLDTEMDKDNQGSVKGIIYIDQMALMNDNLDACYHNMECSITLGPFQTFNHMYSNMGYLALARSTGSVNAMSNTIIAQAFFFNVGLMMCLEVVASAFYHICPNPRTYHNDTLFVEIALMLQMVRFYFVRRGGVLLNRIFELIIFAVSFHFIGNSVLLWNHLNLVFYFNYDFLLEAIRSKDWRKWLKYYWRLLVKNEENKSLALKKLEIVESRKSSRSLL</sequence>
<evidence type="ECO:0000256" key="2">
    <source>
        <dbReference type="ARBA" id="ARBA00006618"/>
    </source>
</evidence>
<evidence type="ECO:0000313" key="9">
    <source>
        <dbReference type="EMBL" id="VDK70709.1"/>
    </source>
</evidence>
<dbReference type="GO" id="GO:0005764">
    <property type="term" value="C:lysosome"/>
    <property type="evidence" value="ECO:0007669"/>
    <property type="project" value="TreeGrafter"/>
</dbReference>
<evidence type="ECO:0000256" key="3">
    <source>
        <dbReference type="ARBA" id="ARBA00022692"/>
    </source>
</evidence>
<dbReference type="PANTHER" id="PTHR12185">
    <property type="entry name" value="SID1 TRANSMEMBRANE FAMILY MEMEBER"/>
    <property type="match status" value="1"/>
</dbReference>
<dbReference type="Pfam" id="PF13965">
    <property type="entry name" value="SID-1_RNA_chan"/>
    <property type="match status" value="1"/>
</dbReference>
<dbReference type="GO" id="GO:0005886">
    <property type="term" value="C:plasma membrane"/>
    <property type="evidence" value="ECO:0007669"/>
    <property type="project" value="TreeGrafter"/>
</dbReference>
<dbReference type="OrthoDB" id="416618at2759"/>
<gene>
    <name evidence="9" type="ORF">NLS_LOCUS1190</name>
</gene>
<evidence type="ECO:0000256" key="1">
    <source>
        <dbReference type="ARBA" id="ARBA00004141"/>
    </source>
</evidence>
<evidence type="ECO:0000256" key="5">
    <source>
        <dbReference type="ARBA" id="ARBA00022989"/>
    </source>
</evidence>
<feature type="transmembrane region" description="Helical" evidence="8">
    <location>
        <begin position="264"/>
        <end position="279"/>
    </location>
</feature>
<proteinExistence type="inferred from homology"/>
<comment type="subcellular location">
    <subcellularLocation>
        <location evidence="1">Membrane</location>
        <topology evidence="1">Multi-pass membrane protein</topology>
    </subcellularLocation>
</comment>
<feature type="transmembrane region" description="Helical" evidence="8">
    <location>
        <begin position="232"/>
        <end position="252"/>
    </location>
</feature>
<keyword evidence="3 8" id="KW-0812">Transmembrane</keyword>
<reference evidence="9 10" key="1">
    <citation type="submission" date="2018-08" db="EMBL/GenBank/DDBJ databases">
        <authorList>
            <person name="Laetsch R D."/>
            <person name="Stevens L."/>
            <person name="Kumar S."/>
            <person name="Blaxter L. M."/>
        </authorList>
    </citation>
    <scope>NUCLEOTIDE SEQUENCE [LARGE SCALE GENOMIC DNA]</scope>
</reference>
<evidence type="ECO:0000256" key="6">
    <source>
        <dbReference type="ARBA" id="ARBA00023136"/>
    </source>
</evidence>
<dbReference type="OMA" id="NMECSIT"/>
<keyword evidence="6 8" id="KW-0472">Membrane</keyword>
<dbReference type="GO" id="GO:0051033">
    <property type="term" value="F:RNA transmembrane transporter activity"/>
    <property type="evidence" value="ECO:0007669"/>
    <property type="project" value="TreeGrafter"/>
</dbReference>
<protein>
    <submittedName>
        <fullName evidence="9">Uncharacterized protein</fullName>
    </submittedName>
</protein>
<keyword evidence="7" id="KW-0325">Glycoprotein</keyword>
<dbReference type="Proteomes" id="UP000277928">
    <property type="component" value="Unassembled WGS sequence"/>
</dbReference>
<feature type="transmembrane region" description="Helical" evidence="8">
    <location>
        <begin position="80"/>
        <end position="100"/>
    </location>
</feature>
<accession>A0A3P6SGK5</accession>
<keyword evidence="5 8" id="KW-1133">Transmembrane helix</keyword>
<keyword evidence="10" id="KW-1185">Reference proteome</keyword>
<dbReference type="AlphaFoldDB" id="A0A3P6SGK5"/>
<dbReference type="GO" id="GO:0003725">
    <property type="term" value="F:double-stranded RNA binding"/>
    <property type="evidence" value="ECO:0007669"/>
    <property type="project" value="TreeGrafter"/>
</dbReference>
<comment type="similarity">
    <text evidence="2">Belongs to the SID1 family.</text>
</comment>
<dbReference type="InterPro" id="IPR025958">
    <property type="entry name" value="SID1_TM_fam"/>
</dbReference>
<evidence type="ECO:0000256" key="8">
    <source>
        <dbReference type="SAM" id="Phobius"/>
    </source>
</evidence>
<keyword evidence="4" id="KW-0732">Signal</keyword>
<dbReference type="STRING" id="42156.A0A3P6SGK5"/>
<evidence type="ECO:0000256" key="7">
    <source>
        <dbReference type="ARBA" id="ARBA00023180"/>
    </source>
</evidence>
<evidence type="ECO:0000313" key="10">
    <source>
        <dbReference type="Proteomes" id="UP000277928"/>
    </source>
</evidence>
<name>A0A3P6SGK5_LITSI</name>
<dbReference type="PANTHER" id="PTHR12185:SF1">
    <property type="entry name" value="SYSTEMIC RNA INTERFERENCE DEFECTIVE PROTEIN 1"/>
    <property type="match status" value="1"/>
</dbReference>
<organism evidence="9 10">
    <name type="scientific">Litomosoides sigmodontis</name>
    <name type="common">Filarial nematode worm</name>
    <dbReference type="NCBI Taxonomy" id="42156"/>
    <lineage>
        <taxon>Eukaryota</taxon>
        <taxon>Metazoa</taxon>
        <taxon>Ecdysozoa</taxon>
        <taxon>Nematoda</taxon>
        <taxon>Chromadorea</taxon>
        <taxon>Rhabditida</taxon>
        <taxon>Spirurina</taxon>
        <taxon>Spiruromorpha</taxon>
        <taxon>Filarioidea</taxon>
        <taxon>Onchocercidae</taxon>
        <taxon>Litomosoides</taxon>
    </lineage>
</organism>
<dbReference type="EMBL" id="UYRX01000039">
    <property type="protein sequence ID" value="VDK70709.1"/>
    <property type="molecule type" value="Genomic_DNA"/>
</dbReference>
<evidence type="ECO:0000256" key="4">
    <source>
        <dbReference type="ARBA" id="ARBA00022729"/>
    </source>
</evidence>
<feature type="transmembrane region" description="Helical" evidence="8">
    <location>
        <begin position="38"/>
        <end position="60"/>
    </location>
</feature>